<evidence type="ECO:0000313" key="1">
    <source>
        <dbReference type="EMBL" id="KAI9399915.1"/>
    </source>
</evidence>
<dbReference type="EMBL" id="CM009291">
    <property type="protein sequence ID" value="KAI9399915.1"/>
    <property type="molecule type" value="Genomic_DNA"/>
</dbReference>
<evidence type="ECO:0000313" key="2">
    <source>
        <dbReference type="Proteomes" id="UP000006729"/>
    </source>
</evidence>
<sequence>MLKEGLLYFLWVAQKFCNQYARVGDVINKTLVEYKEEVTNGSFPGPLHSSYKISEIEIDGFISELQELGLDKAAASTAAAGEKNKTAGSSNGPANDCSQSSRRASYSLFPDQKEEYSDLHFAVEITVSAPRPPLSARKMNRN</sequence>
<reference evidence="1 2" key="1">
    <citation type="journal article" date="2006" name="Science">
        <title>The genome of black cottonwood, Populus trichocarpa (Torr. &amp; Gray).</title>
        <authorList>
            <person name="Tuskan G.A."/>
            <person name="Difazio S."/>
            <person name="Jansson S."/>
            <person name="Bohlmann J."/>
            <person name="Grigoriev I."/>
            <person name="Hellsten U."/>
            <person name="Putnam N."/>
            <person name="Ralph S."/>
            <person name="Rombauts S."/>
            <person name="Salamov A."/>
            <person name="Schein J."/>
            <person name="Sterck L."/>
            <person name="Aerts A."/>
            <person name="Bhalerao R.R."/>
            <person name="Bhalerao R.P."/>
            <person name="Blaudez D."/>
            <person name="Boerjan W."/>
            <person name="Brun A."/>
            <person name="Brunner A."/>
            <person name="Busov V."/>
            <person name="Campbell M."/>
            <person name="Carlson J."/>
            <person name="Chalot M."/>
            <person name="Chapman J."/>
            <person name="Chen G.L."/>
            <person name="Cooper D."/>
            <person name="Coutinho P.M."/>
            <person name="Couturier J."/>
            <person name="Covert S."/>
            <person name="Cronk Q."/>
            <person name="Cunningham R."/>
            <person name="Davis J."/>
            <person name="Degroeve S."/>
            <person name="Dejardin A."/>
            <person name="Depamphilis C."/>
            <person name="Detter J."/>
            <person name="Dirks B."/>
            <person name="Dubchak I."/>
            <person name="Duplessis S."/>
            <person name="Ehlting J."/>
            <person name="Ellis B."/>
            <person name="Gendler K."/>
            <person name="Goodstein D."/>
            <person name="Gribskov M."/>
            <person name="Grimwood J."/>
            <person name="Groover A."/>
            <person name="Gunter L."/>
            <person name="Hamberger B."/>
            <person name="Heinze B."/>
            <person name="Helariutta Y."/>
            <person name="Henrissat B."/>
            <person name="Holligan D."/>
            <person name="Holt R."/>
            <person name="Huang W."/>
            <person name="Islam-Faridi N."/>
            <person name="Jones S."/>
            <person name="Jones-Rhoades M."/>
            <person name="Jorgensen R."/>
            <person name="Joshi C."/>
            <person name="Kangasjarvi J."/>
            <person name="Karlsson J."/>
            <person name="Kelleher C."/>
            <person name="Kirkpatrick R."/>
            <person name="Kirst M."/>
            <person name="Kohler A."/>
            <person name="Kalluri U."/>
            <person name="Larimer F."/>
            <person name="Leebens-Mack J."/>
            <person name="Leple J.C."/>
            <person name="Locascio P."/>
            <person name="Lou Y."/>
            <person name="Lucas S."/>
            <person name="Martin F."/>
            <person name="Montanini B."/>
            <person name="Napoli C."/>
            <person name="Nelson D.R."/>
            <person name="Nelson C."/>
            <person name="Nieminen K."/>
            <person name="Nilsson O."/>
            <person name="Pereda V."/>
            <person name="Peter G."/>
            <person name="Philippe R."/>
            <person name="Pilate G."/>
            <person name="Poliakov A."/>
            <person name="Razumovskaya J."/>
            <person name="Richardson P."/>
            <person name="Rinaldi C."/>
            <person name="Ritland K."/>
            <person name="Rouze P."/>
            <person name="Ryaboy D."/>
            <person name="Schmutz J."/>
            <person name="Schrader J."/>
            <person name="Segerman B."/>
            <person name="Shin H."/>
            <person name="Siddiqui A."/>
            <person name="Sterky F."/>
            <person name="Terry A."/>
            <person name="Tsai C.J."/>
            <person name="Uberbacher E."/>
            <person name="Unneberg P."/>
            <person name="Vahala J."/>
            <person name="Wall K."/>
            <person name="Wessler S."/>
            <person name="Yang G."/>
            <person name="Yin T."/>
            <person name="Douglas C."/>
            <person name="Marra M."/>
            <person name="Sandberg G."/>
            <person name="Van de Peer Y."/>
            <person name="Rokhsar D."/>
        </authorList>
    </citation>
    <scope>NUCLEOTIDE SEQUENCE [LARGE SCALE GENOMIC DNA]</scope>
    <source>
        <strain evidence="2">cv. Nisqually</strain>
    </source>
</reference>
<protein>
    <submittedName>
        <fullName evidence="1">Uncharacterized protein</fullName>
    </submittedName>
</protein>
<gene>
    <name evidence="1" type="ORF">POPTR_002G164601v4</name>
</gene>
<keyword evidence="2" id="KW-1185">Reference proteome</keyword>
<name>A0ACC0TET8_POPTR</name>
<accession>A0ACC0TET8</accession>
<organism evidence="1 2">
    <name type="scientific">Populus trichocarpa</name>
    <name type="common">Western balsam poplar</name>
    <name type="synonym">Populus balsamifera subsp. trichocarpa</name>
    <dbReference type="NCBI Taxonomy" id="3694"/>
    <lineage>
        <taxon>Eukaryota</taxon>
        <taxon>Viridiplantae</taxon>
        <taxon>Streptophyta</taxon>
        <taxon>Embryophyta</taxon>
        <taxon>Tracheophyta</taxon>
        <taxon>Spermatophyta</taxon>
        <taxon>Magnoliopsida</taxon>
        <taxon>eudicotyledons</taxon>
        <taxon>Gunneridae</taxon>
        <taxon>Pentapetalae</taxon>
        <taxon>rosids</taxon>
        <taxon>fabids</taxon>
        <taxon>Malpighiales</taxon>
        <taxon>Salicaceae</taxon>
        <taxon>Saliceae</taxon>
        <taxon>Populus</taxon>
    </lineage>
</organism>
<comment type="caution">
    <text evidence="1">The sequence shown here is derived from an EMBL/GenBank/DDBJ whole genome shotgun (WGS) entry which is preliminary data.</text>
</comment>
<proteinExistence type="predicted"/>
<dbReference type="Proteomes" id="UP000006729">
    <property type="component" value="Chromosome 2"/>
</dbReference>